<name>A0A165P657_9APHY</name>
<feature type="region of interest" description="Disordered" evidence="1">
    <location>
        <begin position="1"/>
        <end position="103"/>
    </location>
</feature>
<dbReference type="EMBL" id="KV429072">
    <property type="protein sequence ID" value="KZT67810.1"/>
    <property type="molecule type" value="Genomic_DNA"/>
</dbReference>
<evidence type="ECO:0000256" key="1">
    <source>
        <dbReference type="SAM" id="MobiDB-lite"/>
    </source>
</evidence>
<reference evidence="2 3" key="1">
    <citation type="journal article" date="2016" name="Mol. Biol. Evol.">
        <title>Comparative Genomics of Early-Diverging Mushroom-Forming Fungi Provides Insights into the Origins of Lignocellulose Decay Capabilities.</title>
        <authorList>
            <person name="Nagy L.G."/>
            <person name="Riley R."/>
            <person name="Tritt A."/>
            <person name="Adam C."/>
            <person name="Daum C."/>
            <person name="Floudas D."/>
            <person name="Sun H."/>
            <person name="Yadav J.S."/>
            <person name="Pangilinan J."/>
            <person name="Larsson K.H."/>
            <person name="Matsuura K."/>
            <person name="Barry K."/>
            <person name="Labutti K."/>
            <person name="Kuo R."/>
            <person name="Ohm R.A."/>
            <person name="Bhattacharya S.S."/>
            <person name="Shirouzu T."/>
            <person name="Yoshinaga Y."/>
            <person name="Martin F.M."/>
            <person name="Grigoriev I.V."/>
            <person name="Hibbett D.S."/>
        </authorList>
    </citation>
    <scope>NUCLEOTIDE SEQUENCE [LARGE SCALE GENOMIC DNA]</scope>
    <source>
        <strain evidence="2 3">L-15889</strain>
    </source>
</reference>
<evidence type="ECO:0000313" key="2">
    <source>
        <dbReference type="EMBL" id="KZT67810.1"/>
    </source>
</evidence>
<dbReference type="Proteomes" id="UP000076727">
    <property type="component" value="Unassembled WGS sequence"/>
</dbReference>
<gene>
    <name evidence="2" type="ORF">DAEQUDRAFT_372427</name>
</gene>
<dbReference type="AlphaFoldDB" id="A0A165P657"/>
<accession>A0A165P657</accession>
<evidence type="ECO:0000313" key="3">
    <source>
        <dbReference type="Proteomes" id="UP000076727"/>
    </source>
</evidence>
<proteinExistence type="predicted"/>
<protein>
    <submittedName>
        <fullName evidence="2">Uncharacterized protein</fullName>
    </submittedName>
</protein>
<keyword evidence="3" id="KW-1185">Reference proteome</keyword>
<sequence>MMRSGRPPARLTNGHSSSDWPQAEWWGMSSPRIQWRGGRPRRRSMRPKFWQGAPCAGPREMSGSQVTRGRAPEPPRVSPASKMGAATMPASAPERGPPCRRPYAGASELIGHLSAPIRRCGQSTAEINNGAPVSRFDGQFFSANA</sequence>
<organism evidence="2 3">
    <name type="scientific">Daedalea quercina L-15889</name>
    <dbReference type="NCBI Taxonomy" id="1314783"/>
    <lineage>
        <taxon>Eukaryota</taxon>
        <taxon>Fungi</taxon>
        <taxon>Dikarya</taxon>
        <taxon>Basidiomycota</taxon>
        <taxon>Agaricomycotina</taxon>
        <taxon>Agaricomycetes</taxon>
        <taxon>Polyporales</taxon>
        <taxon>Fomitopsis</taxon>
    </lineage>
</organism>